<comment type="function">
    <text evidence="1">Transcriptional repressor of xylose-utilizing enzymes.</text>
</comment>
<sequence length="394" mass="44436">MSTGDATYIKALNKRILLENIIEHQSISRIELSRLTGLNRSTVSSQINHMMEEQLIIERPSEVSYGGRKPILLQMNEAAGYTIGIDFDMPQTQIQIANLLGKPLANYQVQTEDEDVCKNIEKVIENVHDVLKKHRVSESPKGLTGIGIGIHGIVNNDHNIVFTPKVQWNNINMKEAFEKHFDIPIHIDNNANLTVYAEQVYHYPMEDLFSITMYSGIGLGILEGNDIYKGSQGFAGEIGHMIVERNGLQCSCGNKGCWELYASEHALKRTLKAKGYIKHSTDDFDLASIKDESIIEEYLDYMAVGLNNIINIFNPEIVIINSEFMHQHRHLLISLKKRLNSRMNNYQEIVTSSLGKEACSLGGVAISLKEYYGINSLNLSHYPYFDKVDKASIS</sequence>
<dbReference type="PANTHER" id="PTHR18964">
    <property type="entry name" value="ROK (REPRESSOR, ORF, KINASE) FAMILY"/>
    <property type="match status" value="1"/>
</dbReference>
<keyword evidence="4" id="KW-0808">Transferase</keyword>
<dbReference type="Proteomes" id="UP000198860">
    <property type="component" value="Unassembled WGS sequence"/>
</dbReference>
<evidence type="ECO:0000256" key="1">
    <source>
        <dbReference type="ARBA" id="ARBA00002486"/>
    </source>
</evidence>
<dbReference type="OrthoDB" id="9796533at2"/>
<dbReference type="EMBL" id="FNIZ01000003">
    <property type="protein sequence ID" value="SDO14458.1"/>
    <property type="molecule type" value="Genomic_DNA"/>
</dbReference>
<evidence type="ECO:0000313" key="5">
    <source>
        <dbReference type="Proteomes" id="UP000198860"/>
    </source>
</evidence>
<dbReference type="Gene3D" id="1.10.10.10">
    <property type="entry name" value="Winged helix-like DNA-binding domain superfamily/Winged helix DNA-binding domain"/>
    <property type="match status" value="1"/>
</dbReference>
<dbReference type="InterPro" id="IPR036388">
    <property type="entry name" value="WH-like_DNA-bd_sf"/>
</dbReference>
<dbReference type="InterPro" id="IPR000600">
    <property type="entry name" value="ROK"/>
</dbReference>
<proteinExistence type="inferred from homology"/>
<dbReference type="Gene3D" id="3.30.420.40">
    <property type="match status" value="2"/>
</dbReference>
<dbReference type="Pfam" id="PF00480">
    <property type="entry name" value="ROK"/>
    <property type="match status" value="1"/>
</dbReference>
<keyword evidence="5" id="KW-1185">Reference proteome</keyword>
<dbReference type="GO" id="GO:0016301">
    <property type="term" value="F:kinase activity"/>
    <property type="evidence" value="ECO:0007669"/>
    <property type="project" value="UniProtKB-KW"/>
</dbReference>
<dbReference type="InterPro" id="IPR036390">
    <property type="entry name" value="WH_DNA-bd_sf"/>
</dbReference>
<dbReference type="STRING" id="240303.SAMN05421677_10361"/>
<evidence type="ECO:0000313" key="4">
    <source>
        <dbReference type="EMBL" id="SDO14458.1"/>
    </source>
</evidence>
<dbReference type="PROSITE" id="PS01125">
    <property type="entry name" value="ROK"/>
    <property type="match status" value="1"/>
</dbReference>
<comment type="similarity">
    <text evidence="2">Belongs to the ROK (NagC/XylR) family.</text>
</comment>
<keyword evidence="3" id="KW-0119">Carbohydrate metabolism</keyword>
<gene>
    <name evidence="4" type="ORF">SAMN05421677_10361</name>
</gene>
<dbReference type="InterPro" id="IPR049874">
    <property type="entry name" value="ROK_cs"/>
</dbReference>
<name>A0A1H0H5P3_HALAD</name>
<keyword evidence="3" id="KW-0859">Xylose metabolism</keyword>
<organism evidence="4 5">
    <name type="scientific">Halobacillus aidingensis</name>
    <dbReference type="NCBI Taxonomy" id="240303"/>
    <lineage>
        <taxon>Bacteria</taxon>
        <taxon>Bacillati</taxon>
        <taxon>Bacillota</taxon>
        <taxon>Bacilli</taxon>
        <taxon>Bacillales</taxon>
        <taxon>Bacillaceae</taxon>
        <taxon>Halobacillus</taxon>
    </lineage>
</organism>
<dbReference type="GO" id="GO:0042732">
    <property type="term" value="P:D-xylose metabolic process"/>
    <property type="evidence" value="ECO:0007669"/>
    <property type="project" value="UniProtKB-KW"/>
</dbReference>
<dbReference type="InterPro" id="IPR043129">
    <property type="entry name" value="ATPase_NBD"/>
</dbReference>
<keyword evidence="4" id="KW-0418">Kinase</keyword>
<protein>
    <submittedName>
        <fullName evidence="4">Sugar kinase of the NBD/HSP70 family, may contain an N-terminal HTH domain</fullName>
    </submittedName>
</protein>
<dbReference type="SUPFAM" id="SSF53067">
    <property type="entry name" value="Actin-like ATPase domain"/>
    <property type="match status" value="1"/>
</dbReference>
<evidence type="ECO:0000256" key="2">
    <source>
        <dbReference type="ARBA" id="ARBA00006479"/>
    </source>
</evidence>
<evidence type="ECO:0000256" key="3">
    <source>
        <dbReference type="ARBA" id="ARBA00022629"/>
    </source>
</evidence>
<dbReference type="PANTHER" id="PTHR18964:SF149">
    <property type="entry name" value="BIFUNCTIONAL UDP-N-ACETYLGLUCOSAMINE 2-EPIMERASE_N-ACETYLMANNOSAMINE KINASE"/>
    <property type="match status" value="1"/>
</dbReference>
<dbReference type="SUPFAM" id="SSF46785">
    <property type="entry name" value="Winged helix' DNA-binding domain"/>
    <property type="match status" value="1"/>
</dbReference>
<reference evidence="5" key="1">
    <citation type="submission" date="2016-10" db="EMBL/GenBank/DDBJ databases">
        <authorList>
            <person name="Varghese N."/>
            <person name="Submissions S."/>
        </authorList>
    </citation>
    <scope>NUCLEOTIDE SEQUENCE [LARGE SCALE GENOMIC DNA]</scope>
    <source>
        <strain evidence="5">CGMCC 1.3703</strain>
    </source>
</reference>
<dbReference type="RefSeq" id="WP_089651190.1">
    <property type="nucleotide sequence ID" value="NZ_FNIZ01000003.1"/>
</dbReference>
<accession>A0A1H0H5P3</accession>
<dbReference type="AlphaFoldDB" id="A0A1H0H5P3"/>